<dbReference type="NCBIfam" id="NF033788">
    <property type="entry name" value="HTH_metalloreg"/>
    <property type="match status" value="1"/>
</dbReference>
<keyword evidence="1" id="KW-0805">Transcription regulation</keyword>
<dbReference type="PANTHER" id="PTHR33154">
    <property type="entry name" value="TRANSCRIPTIONAL REGULATOR, ARSR FAMILY"/>
    <property type="match status" value="1"/>
</dbReference>
<proteinExistence type="predicted"/>
<evidence type="ECO:0000256" key="2">
    <source>
        <dbReference type="ARBA" id="ARBA00023125"/>
    </source>
</evidence>
<dbReference type="InterPro" id="IPR036388">
    <property type="entry name" value="WH-like_DNA-bd_sf"/>
</dbReference>
<protein>
    <submittedName>
        <fullName evidence="5">Metalloregulator ArsR/SmtB family transcription factor</fullName>
    </submittedName>
</protein>
<dbReference type="InterPro" id="IPR051081">
    <property type="entry name" value="HTH_MetalResp_TranReg"/>
</dbReference>
<dbReference type="GO" id="GO:0003700">
    <property type="term" value="F:DNA-binding transcription factor activity"/>
    <property type="evidence" value="ECO:0007669"/>
    <property type="project" value="InterPro"/>
</dbReference>
<dbReference type="EMBL" id="CP060394">
    <property type="protein sequence ID" value="QNI30865.1"/>
    <property type="molecule type" value="Genomic_DNA"/>
</dbReference>
<dbReference type="Gene3D" id="1.10.10.10">
    <property type="entry name" value="Winged helix-like DNA-binding domain superfamily/Winged helix DNA-binding domain"/>
    <property type="match status" value="1"/>
</dbReference>
<keyword evidence="3" id="KW-0804">Transcription</keyword>
<evidence type="ECO:0000313" key="5">
    <source>
        <dbReference type="EMBL" id="QNI30865.1"/>
    </source>
</evidence>
<dbReference type="InterPro" id="IPR001845">
    <property type="entry name" value="HTH_ArsR_DNA-bd_dom"/>
</dbReference>
<sequence length="139" mass="15906">MAAKQKSFNMERFFQALGDNTRLRLLNLMGDQELCVCYFVEILGQSQPKISRHLAYLRNAGIVTARRDGKWMHYRIVMPPNEGAAQVLQQMLQWFKEEKTMQADRAKLTKACCMPEKFGTLQGVPLPTPVNSFPILASR</sequence>
<dbReference type="PANTHER" id="PTHR33154:SF18">
    <property type="entry name" value="ARSENICAL RESISTANCE OPERON REPRESSOR"/>
    <property type="match status" value="1"/>
</dbReference>
<dbReference type="PRINTS" id="PR00778">
    <property type="entry name" value="HTHARSR"/>
</dbReference>
<accession>A0A7G8BE95</accession>
<dbReference type="GO" id="GO:0003677">
    <property type="term" value="F:DNA binding"/>
    <property type="evidence" value="ECO:0007669"/>
    <property type="project" value="UniProtKB-KW"/>
</dbReference>
<dbReference type="AlphaFoldDB" id="A0A7G8BE95"/>
<dbReference type="KEGG" id="adin:H7849_17310"/>
<dbReference type="CDD" id="cd00090">
    <property type="entry name" value="HTH_ARSR"/>
    <property type="match status" value="1"/>
</dbReference>
<evidence type="ECO:0000313" key="6">
    <source>
        <dbReference type="Proteomes" id="UP000515312"/>
    </source>
</evidence>
<organism evidence="5 6">
    <name type="scientific">Alloacidobacterium dinghuense</name>
    <dbReference type="NCBI Taxonomy" id="2763107"/>
    <lineage>
        <taxon>Bacteria</taxon>
        <taxon>Pseudomonadati</taxon>
        <taxon>Acidobacteriota</taxon>
        <taxon>Terriglobia</taxon>
        <taxon>Terriglobales</taxon>
        <taxon>Acidobacteriaceae</taxon>
        <taxon>Alloacidobacterium</taxon>
    </lineage>
</organism>
<dbReference type="InterPro" id="IPR011991">
    <property type="entry name" value="ArsR-like_HTH"/>
</dbReference>
<evidence type="ECO:0000256" key="1">
    <source>
        <dbReference type="ARBA" id="ARBA00023015"/>
    </source>
</evidence>
<dbReference type="Proteomes" id="UP000515312">
    <property type="component" value="Chromosome"/>
</dbReference>
<dbReference type="InterPro" id="IPR036390">
    <property type="entry name" value="WH_DNA-bd_sf"/>
</dbReference>
<keyword evidence="6" id="KW-1185">Reference proteome</keyword>
<reference evidence="5 6" key="1">
    <citation type="submission" date="2020-08" db="EMBL/GenBank/DDBJ databases">
        <title>Edaphobacter telluris sp. nov. and Acidobacterium dinghuensis sp. nov., two acidobacteria isolated from forest soil.</title>
        <authorList>
            <person name="Fu J."/>
            <person name="Qiu L."/>
        </authorList>
    </citation>
    <scope>NUCLEOTIDE SEQUENCE [LARGE SCALE GENOMIC DNA]</scope>
    <source>
        <strain evidence="5">4Y35</strain>
    </source>
</reference>
<dbReference type="SUPFAM" id="SSF46785">
    <property type="entry name" value="Winged helix' DNA-binding domain"/>
    <property type="match status" value="1"/>
</dbReference>
<gene>
    <name evidence="5" type="ORF">H7849_17310</name>
</gene>
<dbReference type="SMART" id="SM00418">
    <property type="entry name" value="HTH_ARSR"/>
    <property type="match status" value="1"/>
</dbReference>
<name>A0A7G8BE95_9BACT</name>
<keyword evidence="2" id="KW-0238">DNA-binding</keyword>
<dbReference type="PROSITE" id="PS50987">
    <property type="entry name" value="HTH_ARSR_2"/>
    <property type="match status" value="1"/>
</dbReference>
<feature type="domain" description="HTH arsR-type" evidence="4">
    <location>
        <begin position="2"/>
        <end position="99"/>
    </location>
</feature>
<dbReference type="Pfam" id="PF01022">
    <property type="entry name" value="HTH_5"/>
    <property type="match status" value="1"/>
</dbReference>
<evidence type="ECO:0000259" key="4">
    <source>
        <dbReference type="PROSITE" id="PS50987"/>
    </source>
</evidence>
<evidence type="ECO:0000256" key="3">
    <source>
        <dbReference type="ARBA" id="ARBA00023163"/>
    </source>
</evidence>